<evidence type="ECO:0000256" key="1">
    <source>
        <dbReference type="SAM" id="Phobius"/>
    </source>
</evidence>
<keyword evidence="7" id="KW-1185">Reference proteome</keyword>
<dbReference type="EMBL" id="SEZJ01000004">
    <property type="protein sequence ID" value="RYU47321.1"/>
    <property type="molecule type" value="Genomic_DNA"/>
</dbReference>
<dbReference type="OrthoDB" id="5298003at2"/>
<evidence type="ECO:0000313" key="4">
    <source>
        <dbReference type="EMBL" id="RYU63984.1"/>
    </source>
</evidence>
<evidence type="ECO:0000313" key="7">
    <source>
        <dbReference type="Proteomes" id="UP000294166"/>
    </source>
</evidence>
<feature type="transmembrane region" description="Helical" evidence="1">
    <location>
        <begin position="76"/>
        <end position="99"/>
    </location>
</feature>
<feature type="transmembrane region" description="Helical" evidence="1">
    <location>
        <begin position="18"/>
        <end position="37"/>
    </location>
</feature>
<dbReference type="Proteomes" id="UP000293465">
    <property type="component" value="Unassembled WGS sequence"/>
</dbReference>
<dbReference type="RefSeq" id="WP_130048436.1">
    <property type="nucleotide sequence ID" value="NZ_SEZJ01000004.1"/>
</dbReference>
<feature type="transmembrane region" description="Helical" evidence="1">
    <location>
        <begin position="49"/>
        <end position="70"/>
    </location>
</feature>
<dbReference type="Pfam" id="PF09600">
    <property type="entry name" value="Cyd_oper_YbgE"/>
    <property type="match status" value="1"/>
</dbReference>
<gene>
    <name evidence="2" type="ORF">ERW49_06270</name>
    <name evidence="4" type="ORF">ERW53_11560</name>
    <name evidence="3" type="ORF">ERW57_11120</name>
</gene>
<dbReference type="Proteomes" id="UP000294166">
    <property type="component" value="Unassembled WGS sequence"/>
</dbReference>
<evidence type="ECO:0000313" key="5">
    <source>
        <dbReference type="Proteomes" id="UP000293465"/>
    </source>
</evidence>
<evidence type="ECO:0000313" key="2">
    <source>
        <dbReference type="EMBL" id="RYU47321.1"/>
    </source>
</evidence>
<dbReference type="InterPro" id="IPR011846">
    <property type="entry name" value="Cyd_oper_YbgE"/>
</dbReference>
<proteinExistence type="predicted"/>
<accession>A0A4Q5KLN8</accession>
<name>A0A4Q5KLN8_9GAMM</name>
<keyword evidence="1" id="KW-0812">Transmembrane</keyword>
<dbReference type="GeneID" id="56274641"/>
<evidence type="ECO:0000313" key="3">
    <source>
        <dbReference type="EMBL" id="RYU50962.1"/>
    </source>
</evidence>
<reference evidence="5 6" key="1">
    <citation type="submission" date="2019-02" db="EMBL/GenBank/DDBJ databases">
        <title>Genome sequences of Aliivibrio finisterrensis strains from farmed Atlantic salmon.</title>
        <authorList>
            <person name="Bowman J.P."/>
        </authorList>
    </citation>
    <scope>NUCLEOTIDE SEQUENCE [LARGE SCALE GENOMIC DNA]</scope>
    <source>
        <strain evidence="4 7">A21</strain>
        <strain evidence="2 5">A32</strain>
        <strain evidence="3 6">A46</strain>
    </source>
</reference>
<dbReference type="AlphaFoldDB" id="A0A4Q5KLN8"/>
<evidence type="ECO:0000313" key="6">
    <source>
        <dbReference type="Proteomes" id="UP000294063"/>
    </source>
</evidence>
<keyword evidence="1" id="KW-0472">Membrane</keyword>
<dbReference type="Proteomes" id="UP000294063">
    <property type="component" value="Unassembled WGS sequence"/>
</dbReference>
<protein>
    <submittedName>
        <fullName evidence="2">Cytochrome bd biosynthesis protein</fullName>
    </submittedName>
</protein>
<keyword evidence="1" id="KW-1133">Transmembrane helix</keyword>
<comment type="caution">
    <text evidence="2">The sequence shown here is derived from an EMBL/GenBank/DDBJ whole genome shotgun (WGS) entry which is preliminary data.</text>
</comment>
<dbReference type="EMBL" id="SEZK01000017">
    <property type="protein sequence ID" value="RYU50962.1"/>
    <property type="molecule type" value="Genomic_DNA"/>
</dbReference>
<organism evidence="2 5">
    <name type="scientific">Aliivibrio finisterrensis</name>
    <dbReference type="NCBI Taxonomy" id="511998"/>
    <lineage>
        <taxon>Bacteria</taxon>
        <taxon>Pseudomonadati</taxon>
        <taxon>Pseudomonadota</taxon>
        <taxon>Gammaproteobacteria</taxon>
        <taxon>Vibrionales</taxon>
        <taxon>Vibrionaceae</taxon>
        <taxon>Aliivibrio</taxon>
    </lineage>
</organism>
<sequence length="100" mass="11402">MSNLADKIDSVHSPINNIVVRLLLVAAAVFHMAMLMWEPRVYSDQIGGFSGLLAPSLIYSVCTAFIFAVGFIPHKWIWKLIFSPYFSIVILGYFSYLYFF</sequence>
<dbReference type="EMBL" id="SEZN01000019">
    <property type="protein sequence ID" value="RYU63984.1"/>
    <property type="molecule type" value="Genomic_DNA"/>
</dbReference>